<evidence type="ECO:0000256" key="7">
    <source>
        <dbReference type="SAM" id="Phobius"/>
    </source>
</evidence>
<feature type="transmembrane region" description="Helical" evidence="7">
    <location>
        <begin position="368"/>
        <end position="391"/>
    </location>
</feature>
<feature type="domain" description="Major facilitator superfamily (MFS) profile" evidence="8">
    <location>
        <begin position="26"/>
        <end position="423"/>
    </location>
</feature>
<dbReference type="PANTHER" id="PTHR43266:SF2">
    <property type="entry name" value="MAJOR FACILITATOR SUPERFAMILY (MFS) PROFILE DOMAIN-CONTAINING PROTEIN"/>
    <property type="match status" value="1"/>
</dbReference>
<keyword evidence="2" id="KW-0813">Transport</keyword>
<dbReference type="KEGG" id="nio:NITINOP_1934"/>
<dbReference type="Pfam" id="PF01553">
    <property type="entry name" value="Acyltransferase"/>
    <property type="match status" value="1"/>
</dbReference>
<dbReference type="InterPro" id="IPR020846">
    <property type="entry name" value="MFS_dom"/>
</dbReference>
<dbReference type="InterPro" id="IPR011701">
    <property type="entry name" value="MFS"/>
</dbReference>
<dbReference type="CDD" id="cd07989">
    <property type="entry name" value="LPLAT_AGPAT-like"/>
    <property type="match status" value="1"/>
</dbReference>
<feature type="transmembrane region" description="Helical" evidence="7">
    <location>
        <begin position="194"/>
        <end position="212"/>
    </location>
</feature>
<feature type="transmembrane region" description="Helical" evidence="7">
    <location>
        <begin position="71"/>
        <end position="92"/>
    </location>
</feature>
<comment type="subcellular location">
    <subcellularLocation>
        <location evidence="1">Cell membrane</location>
        <topology evidence="1">Multi-pass membrane protein</topology>
    </subcellularLocation>
</comment>
<accession>A0A0S4KUU8</accession>
<dbReference type="Gene3D" id="1.20.1250.20">
    <property type="entry name" value="MFS general substrate transporter like domains"/>
    <property type="match status" value="1"/>
</dbReference>
<keyword evidence="10" id="KW-1185">Reference proteome</keyword>
<reference evidence="10" key="1">
    <citation type="submission" date="2015-09" db="EMBL/GenBank/DDBJ databases">
        <authorList>
            <person name="Daims H."/>
        </authorList>
    </citation>
    <scope>NUCLEOTIDE SEQUENCE [LARGE SCALE GENOMIC DNA]</scope>
</reference>
<gene>
    <name evidence="9" type="ORF">NITINOP_1934</name>
</gene>
<dbReference type="AlphaFoldDB" id="A0A0S4KUU8"/>
<feature type="transmembrane region" description="Helical" evidence="7">
    <location>
        <begin position="334"/>
        <end position="356"/>
    </location>
</feature>
<evidence type="ECO:0000256" key="5">
    <source>
        <dbReference type="ARBA" id="ARBA00022989"/>
    </source>
</evidence>
<protein>
    <submittedName>
        <fullName evidence="9">Putative fused MFS-type Permease and bifunctional Acyl-[acyl-carrier-protein]-phospholipid O-acyltransferase/Acyl-[acyl-carrier-protein] synthetase</fullName>
        <ecNumber evidence="9">2.3.1.40</ecNumber>
        <ecNumber evidence="9">6.2.1.20</ecNumber>
    </submittedName>
</protein>
<keyword evidence="9" id="KW-0012">Acyltransferase</keyword>
<feature type="transmembrane region" description="Helical" evidence="7">
    <location>
        <begin position="126"/>
        <end position="144"/>
    </location>
</feature>
<dbReference type="EC" id="6.2.1.20" evidence="9"/>
<keyword evidence="5 7" id="KW-1133">Transmembrane helix</keyword>
<dbReference type="SUPFAM" id="SSF69593">
    <property type="entry name" value="Glycerol-3-phosphate (1)-acyltransferase"/>
    <property type="match status" value="1"/>
</dbReference>
<keyword evidence="9" id="KW-0808">Transferase</keyword>
<dbReference type="EMBL" id="LN885086">
    <property type="protein sequence ID" value="CUQ66906.1"/>
    <property type="molecule type" value="Genomic_DNA"/>
</dbReference>
<keyword evidence="3" id="KW-1003">Cell membrane</keyword>
<dbReference type="GO" id="GO:0005886">
    <property type="term" value="C:plasma membrane"/>
    <property type="evidence" value="ECO:0007669"/>
    <property type="project" value="UniProtKB-SubCell"/>
</dbReference>
<dbReference type="InterPro" id="IPR002123">
    <property type="entry name" value="Plipid/glycerol_acylTrfase"/>
</dbReference>
<feature type="transmembrane region" description="Helical" evidence="7">
    <location>
        <begin position="99"/>
        <end position="120"/>
    </location>
</feature>
<dbReference type="CDD" id="cd06173">
    <property type="entry name" value="MFS_MefA_like"/>
    <property type="match status" value="1"/>
</dbReference>
<evidence type="ECO:0000256" key="1">
    <source>
        <dbReference type="ARBA" id="ARBA00004651"/>
    </source>
</evidence>
<feature type="transmembrane region" description="Helical" evidence="7">
    <location>
        <begin position="309"/>
        <end position="328"/>
    </location>
</feature>
<evidence type="ECO:0000313" key="9">
    <source>
        <dbReference type="EMBL" id="CUQ66906.1"/>
    </source>
</evidence>
<sequence>MVFARNSSSQSFDRMPHATAHPLRGLLIAQFFGAFNDNAWKLMVALLAIRQATASLQPGPDYETAVQTQTAITFVMFTLPLVLFSLIGGTLADRLSKRTVIIALKAVEVLLMAAGAFVLWRDPAGWLLPLIVLCGMGAQSALFSPSKYGILPELVPHERLAAANGLLEMWTFAAILTGTAAGGFLLQAAGNEPWLAATVLIALSIVGLIASFQISPVSSARSEGGVAATVHAALASIRAERLLRLTIAGEIFFWTIASLFAQNVLVYAKAVLLLPDDQSGLPLTMLSVGIGVGAVLVGRFSKQRIEYGLIPLGATGVFLTLTLLGALTPPLSGTFILMGALGVASSFIFVPLNAILQWKSPPDRRGAVISLSNTCVFAGILLGSLTGGALANAGFSTSGIFLATAAVTLGGTVWAFRLLPDLVIRLVLVILTNSLYRVRIVGQHHVPQTGGALLVPNHMSFVDGFLLMASIDRPIRFVVDTAYAAHPFFKRLMTIMNVIPISSSGGLRMILRALRAAGEALDNGELVCIFPEGQITRTGTLLPFRRGFERIVKGRTVPIIPVHLDRIWGSIFSFSGGRFVWKWPERIPYPVTLSFGAPQPSTTPAHEVRRLIRELGEAAWHLRKTDQEPLHRPVLRMWRRHPLVSPWRMLRARASPASRL</sequence>
<dbReference type="STRING" id="1715989.NITINOP_1934"/>
<dbReference type="Pfam" id="PF07690">
    <property type="entry name" value="MFS_1"/>
    <property type="match status" value="1"/>
</dbReference>
<keyword evidence="6 7" id="KW-0472">Membrane</keyword>
<dbReference type="EC" id="2.3.1.40" evidence="9"/>
<dbReference type="Proteomes" id="UP000066284">
    <property type="component" value="Chromosome 1"/>
</dbReference>
<organism evidence="9 10">
    <name type="scientific">Candidatus Nitrospira inopinata</name>
    <dbReference type="NCBI Taxonomy" id="1715989"/>
    <lineage>
        <taxon>Bacteria</taxon>
        <taxon>Pseudomonadati</taxon>
        <taxon>Nitrospirota</taxon>
        <taxon>Nitrospiria</taxon>
        <taxon>Nitrospirales</taxon>
        <taxon>Nitrospiraceae</taxon>
        <taxon>Nitrospira</taxon>
    </lineage>
</organism>
<evidence type="ECO:0000313" key="10">
    <source>
        <dbReference type="Proteomes" id="UP000066284"/>
    </source>
</evidence>
<dbReference type="PANTHER" id="PTHR43266">
    <property type="entry name" value="MACROLIDE-EFFLUX PROTEIN"/>
    <property type="match status" value="1"/>
</dbReference>
<feature type="transmembrane region" description="Helical" evidence="7">
    <location>
        <begin position="280"/>
        <end position="297"/>
    </location>
</feature>
<feature type="transmembrane region" description="Helical" evidence="7">
    <location>
        <begin position="165"/>
        <end position="188"/>
    </location>
</feature>
<name>A0A0S4KUU8_9BACT</name>
<dbReference type="InterPro" id="IPR036259">
    <property type="entry name" value="MFS_trans_sf"/>
</dbReference>
<dbReference type="SUPFAM" id="SSF103473">
    <property type="entry name" value="MFS general substrate transporter"/>
    <property type="match status" value="1"/>
</dbReference>
<evidence type="ECO:0000256" key="2">
    <source>
        <dbReference type="ARBA" id="ARBA00022448"/>
    </source>
</evidence>
<dbReference type="GO" id="GO:0022857">
    <property type="term" value="F:transmembrane transporter activity"/>
    <property type="evidence" value="ECO:0007669"/>
    <property type="project" value="InterPro"/>
</dbReference>
<dbReference type="GO" id="GO:0008922">
    <property type="term" value="F:long-chain fatty acid [acyl-carrier-protein] ligase activity"/>
    <property type="evidence" value="ECO:0007669"/>
    <property type="project" value="UniProtKB-EC"/>
</dbReference>
<feature type="transmembrane region" description="Helical" evidence="7">
    <location>
        <begin position="251"/>
        <end position="274"/>
    </location>
</feature>
<evidence type="ECO:0000256" key="4">
    <source>
        <dbReference type="ARBA" id="ARBA00022692"/>
    </source>
</evidence>
<keyword evidence="9" id="KW-0436">Ligase</keyword>
<dbReference type="PROSITE" id="PS50850">
    <property type="entry name" value="MFS"/>
    <property type="match status" value="1"/>
</dbReference>
<evidence type="ECO:0000256" key="6">
    <source>
        <dbReference type="ARBA" id="ARBA00023136"/>
    </source>
</evidence>
<evidence type="ECO:0000259" key="8">
    <source>
        <dbReference type="PROSITE" id="PS50850"/>
    </source>
</evidence>
<proteinExistence type="predicted"/>
<dbReference type="SMART" id="SM00563">
    <property type="entry name" value="PlsC"/>
    <property type="match status" value="1"/>
</dbReference>
<feature type="transmembrane region" description="Helical" evidence="7">
    <location>
        <begin position="397"/>
        <end position="416"/>
    </location>
</feature>
<keyword evidence="4 7" id="KW-0812">Transmembrane</keyword>
<dbReference type="GO" id="GO:0008779">
    <property type="term" value="F:acyl-[acyl-carrier-protein]-phospholipid O-acyltransferase activity"/>
    <property type="evidence" value="ECO:0007669"/>
    <property type="project" value="UniProtKB-EC"/>
</dbReference>
<evidence type="ECO:0000256" key="3">
    <source>
        <dbReference type="ARBA" id="ARBA00022475"/>
    </source>
</evidence>